<dbReference type="PANTHER" id="PTHR46579">
    <property type="entry name" value="F5/8 TYPE C DOMAIN-CONTAINING PROTEIN-RELATED"/>
    <property type="match status" value="1"/>
</dbReference>
<evidence type="ECO:0008006" key="3">
    <source>
        <dbReference type="Google" id="ProtNLM"/>
    </source>
</evidence>
<dbReference type="STRING" id="64791.A0A151XET0"/>
<proteinExistence type="predicted"/>
<name>A0A151XET0_9HYME</name>
<dbReference type="AlphaFoldDB" id="A0A151XET0"/>
<dbReference type="PANTHER" id="PTHR46579:SF1">
    <property type="entry name" value="F5_8 TYPE C DOMAIN-CONTAINING PROTEIN"/>
    <property type="match status" value="1"/>
</dbReference>
<sequence length="409" mass="47902">MLLPGFHIIKSFTPDYLHSNLLGVVKTFTEAIFDSANNDKPWYIGRHTTAFDNKLLQMKPPTELTRTPRSIIERKLWKGSEWKNYLLYYSIPCLKNIMAERYVKHWFLLVFSMHIFLKKKIYNEEFAAAEVAIRTFVFEIDELYGIEYYKFNCHLMLHIPESVRRFGALWASSTFPFEHYNGVLSKMFKSSHAIPEQICKSYLRFKNVEKLSTAIFSRKDCSQDAKKLFQKMCGVFCPQQCITYGPELRLFGKPVQIQLSLIETTEIEALLQEKILNYAEKFDRFIFLQTLWHTESNKLLTKRHNSTVELRDGSFVTLQVMLCIRTALTDELKYILIGKRLQISNEAICNTQRYEMRSTSLFIIATATNSITAFFPNALRSKCVRMPYRCANDVQTYCIVRLVNNIETD</sequence>
<gene>
    <name evidence="1" type="ORF">ALC60_02163</name>
</gene>
<dbReference type="EMBL" id="KQ982245">
    <property type="protein sequence ID" value="KYQ58835.1"/>
    <property type="molecule type" value="Genomic_DNA"/>
</dbReference>
<protein>
    <recommendedName>
        <fullName evidence="3">DUF4218 domain-containing protein</fullName>
    </recommendedName>
</protein>
<reference evidence="1 2" key="1">
    <citation type="submission" date="2015-09" db="EMBL/GenBank/DDBJ databases">
        <title>Trachymyrmex zeteki WGS genome.</title>
        <authorList>
            <person name="Nygaard S."/>
            <person name="Hu H."/>
            <person name="Boomsma J."/>
            <person name="Zhang G."/>
        </authorList>
    </citation>
    <scope>NUCLEOTIDE SEQUENCE [LARGE SCALE GENOMIC DNA]</scope>
    <source>
        <strain evidence="1">Tzet28-1</strain>
        <tissue evidence="1">Whole body</tissue>
    </source>
</reference>
<evidence type="ECO:0000313" key="1">
    <source>
        <dbReference type="EMBL" id="KYQ58835.1"/>
    </source>
</evidence>
<organism evidence="1 2">
    <name type="scientific">Mycetomoellerius zeteki</name>
    <dbReference type="NCBI Taxonomy" id="64791"/>
    <lineage>
        <taxon>Eukaryota</taxon>
        <taxon>Metazoa</taxon>
        <taxon>Ecdysozoa</taxon>
        <taxon>Arthropoda</taxon>
        <taxon>Hexapoda</taxon>
        <taxon>Insecta</taxon>
        <taxon>Pterygota</taxon>
        <taxon>Neoptera</taxon>
        <taxon>Endopterygota</taxon>
        <taxon>Hymenoptera</taxon>
        <taxon>Apocrita</taxon>
        <taxon>Aculeata</taxon>
        <taxon>Formicoidea</taxon>
        <taxon>Formicidae</taxon>
        <taxon>Myrmicinae</taxon>
        <taxon>Mycetomoellerius</taxon>
    </lineage>
</organism>
<keyword evidence="2" id="KW-1185">Reference proteome</keyword>
<evidence type="ECO:0000313" key="2">
    <source>
        <dbReference type="Proteomes" id="UP000075809"/>
    </source>
</evidence>
<accession>A0A151XET0</accession>
<dbReference type="Proteomes" id="UP000075809">
    <property type="component" value="Unassembled WGS sequence"/>
</dbReference>